<dbReference type="InterPro" id="IPR011713">
    <property type="entry name" value="Leu-rich_rpt_3"/>
</dbReference>
<dbReference type="Gene3D" id="3.80.10.10">
    <property type="entry name" value="Ribonuclease Inhibitor"/>
    <property type="match status" value="7"/>
</dbReference>
<evidence type="ECO:0000256" key="8">
    <source>
        <dbReference type="SAM" id="Phobius"/>
    </source>
</evidence>
<dbReference type="InterPro" id="IPR032675">
    <property type="entry name" value="LRR_dom_sf"/>
</dbReference>
<keyword evidence="8" id="KW-0472">Membrane</keyword>
<feature type="domain" description="TIR" evidence="9">
    <location>
        <begin position="2185"/>
        <end position="2338"/>
    </location>
</feature>
<dbReference type="SMART" id="SM00364">
    <property type="entry name" value="LRR_BAC"/>
    <property type="match status" value="7"/>
</dbReference>
<dbReference type="SMART" id="SM00255">
    <property type="entry name" value="TIR"/>
    <property type="match status" value="3"/>
</dbReference>
<feature type="domain" description="TIR" evidence="9">
    <location>
        <begin position="11"/>
        <end position="180"/>
    </location>
</feature>
<evidence type="ECO:0000256" key="5">
    <source>
        <dbReference type="ARBA" id="ARBA00022821"/>
    </source>
</evidence>
<dbReference type="InterPro" id="IPR035897">
    <property type="entry name" value="Toll_tir_struct_dom_sf"/>
</dbReference>
<evidence type="ECO:0000313" key="11">
    <source>
        <dbReference type="Proteomes" id="UP000824890"/>
    </source>
</evidence>
<dbReference type="InterPro" id="IPR036390">
    <property type="entry name" value="WH_DNA-bd_sf"/>
</dbReference>
<keyword evidence="8" id="KW-1133">Transmembrane helix</keyword>
<dbReference type="Pfam" id="PF00931">
    <property type="entry name" value="NB-ARC"/>
    <property type="match status" value="3"/>
</dbReference>
<keyword evidence="11" id="KW-1185">Reference proteome</keyword>
<dbReference type="Pfam" id="PF01582">
    <property type="entry name" value="TIR"/>
    <property type="match status" value="3"/>
</dbReference>
<dbReference type="Gene3D" id="1.10.8.430">
    <property type="entry name" value="Helical domain of apoptotic protease-activating factors"/>
    <property type="match status" value="2"/>
</dbReference>
<evidence type="ECO:0000259" key="9">
    <source>
        <dbReference type="PROSITE" id="PS50104"/>
    </source>
</evidence>
<comment type="caution">
    <text evidence="10">The sequence shown here is derived from an EMBL/GenBank/DDBJ whole genome shotgun (WGS) entry which is preliminary data.</text>
</comment>
<dbReference type="PROSITE" id="PS51450">
    <property type="entry name" value="LRR"/>
    <property type="match status" value="2"/>
</dbReference>
<keyword evidence="4" id="KW-0378">Hydrolase</keyword>
<gene>
    <name evidence="10" type="ORF">HID58_072178</name>
</gene>
<name>A0ABQ7Z3N8_BRANA</name>
<dbReference type="Pfam" id="PF07725">
    <property type="entry name" value="LRR_3"/>
    <property type="match status" value="2"/>
</dbReference>
<evidence type="ECO:0000256" key="6">
    <source>
        <dbReference type="ARBA" id="ARBA00023027"/>
    </source>
</evidence>
<dbReference type="InterPro" id="IPR003591">
    <property type="entry name" value="Leu-rich_rpt_typical-subtyp"/>
</dbReference>
<evidence type="ECO:0000313" key="10">
    <source>
        <dbReference type="EMBL" id="KAH0874816.1"/>
    </source>
</evidence>
<accession>A0ABQ7Z3N8</accession>
<feature type="domain" description="TIR" evidence="9">
    <location>
        <begin position="1102"/>
        <end position="1266"/>
    </location>
</feature>
<keyword evidence="3" id="KW-0677">Repeat</keyword>
<dbReference type="InterPro" id="IPR045344">
    <property type="entry name" value="C-JID"/>
</dbReference>
<dbReference type="InterPro" id="IPR027417">
    <property type="entry name" value="P-loop_NTPase"/>
</dbReference>
<dbReference type="PANTHER" id="PTHR11017:SF511">
    <property type="entry name" value="ADP-RIBOSYL CYCLASE_CYCLIC ADP-RIBOSE HYDROLASE"/>
    <property type="match status" value="1"/>
</dbReference>
<evidence type="ECO:0000256" key="1">
    <source>
        <dbReference type="ARBA" id="ARBA00011982"/>
    </source>
</evidence>
<dbReference type="PANTHER" id="PTHR11017">
    <property type="entry name" value="LEUCINE-RICH REPEAT-CONTAINING PROTEIN"/>
    <property type="match status" value="1"/>
</dbReference>
<dbReference type="PROSITE" id="PS50104">
    <property type="entry name" value="TIR"/>
    <property type="match status" value="3"/>
</dbReference>
<dbReference type="InterPro" id="IPR001611">
    <property type="entry name" value="Leu-rich_rpt"/>
</dbReference>
<dbReference type="PRINTS" id="PR00364">
    <property type="entry name" value="DISEASERSIST"/>
</dbReference>
<dbReference type="SUPFAM" id="SSF52200">
    <property type="entry name" value="Toll/Interleukin receptor TIR domain"/>
    <property type="match status" value="3"/>
</dbReference>
<reference evidence="10 11" key="1">
    <citation type="submission" date="2021-05" db="EMBL/GenBank/DDBJ databases">
        <title>Genome Assembly of Synthetic Allotetraploid Brassica napus Reveals Homoeologous Exchanges between Subgenomes.</title>
        <authorList>
            <person name="Davis J.T."/>
        </authorList>
    </citation>
    <scope>NUCLEOTIDE SEQUENCE [LARGE SCALE GENOMIC DNA]</scope>
    <source>
        <strain evidence="11">cv. Da-Ae</strain>
        <tissue evidence="10">Seedling</tissue>
    </source>
</reference>
<dbReference type="Pfam" id="PF23282">
    <property type="entry name" value="WHD_ROQ1"/>
    <property type="match status" value="3"/>
</dbReference>
<dbReference type="EMBL" id="JAGKQM010000016">
    <property type="protein sequence ID" value="KAH0874816.1"/>
    <property type="molecule type" value="Genomic_DNA"/>
</dbReference>
<dbReference type="InterPro" id="IPR000157">
    <property type="entry name" value="TIR_dom"/>
</dbReference>
<keyword evidence="8" id="KW-0812">Transmembrane</keyword>
<evidence type="ECO:0000256" key="7">
    <source>
        <dbReference type="ARBA" id="ARBA00047304"/>
    </source>
</evidence>
<dbReference type="EC" id="3.2.2.6" evidence="1"/>
<dbReference type="SUPFAM" id="SSF52058">
    <property type="entry name" value="L domain-like"/>
    <property type="match status" value="3"/>
</dbReference>
<organism evidence="10 11">
    <name type="scientific">Brassica napus</name>
    <name type="common">Rape</name>
    <dbReference type="NCBI Taxonomy" id="3708"/>
    <lineage>
        <taxon>Eukaryota</taxon>
        <taxon>Viridiplantae</taxon>
        <taxon>Streptophyta</taxon>
        <taxon>Embryophyta</taxon>
        <taxon>Tracheophyta</taxon>
        <taxon>Spermatophyta</taxon>
        <taxon>Magnoliopsida</taxon>
        <taxon>eudicotyledons</taxon>
        <taxon>Gunneridae</taxon>
        <taxon>Pentapetalae</taxon>
        <taxon>rosids</taxon>
        <taxon>malvids</taxon>
        <taxon>Brassicales</taxon>
        <taxon>Brassicaceae</taxon>
        <taxon>Brassiceae</taxon>
        <taxon>Brassica</taxon>
    </lineage>
</organism>
<keyword evidence="2" id="KW-0433">Leucine-rich repeat</keyword>
<dbReference type="SMART" id="SM00382">
    <property type="entry name" value="AAA"/>
    <property type="match status" value="2"/>
</dbReference>
<dbReference type="InterPro" id="IPR002182">
    <property type="entry name" value="NB-ARC"/>
</dbReference>
<sequence length="3386" mass="385987">MSSSSSSTRLWKYDVFLSFRGPDTRKNIVSHVYSALRNKGIFTFKDDRTLEIGNSIPGELVTAIQTSRFAIVVISENYATSTWCLEELRMIMELQEVDGISVVPIFYGVAPCDVRHQRGSFATAFASLKWLRSFSNGEKLSPESQTCQASTPTTVYLFPNATVDDATMVEEVVQHLLDCLFPAHTTDEDVVGMSRHMEGLASLLEMKSEEEIRFVGILGIGVGKTTIAKYLYSRFSRQFPARCFIDDVKKNYKEMGLPYLRKKFLSEILGDEHIRQGSMGAGSQEIKSRFGHQKVFAVLDDVDQVEQLHGLAKDPTWFGSGSRIIIITRDKGLLDNCGVKIKCLDQDDALQMFKHIAFGGGPCPDVCIEEWEKVVLEFEKSPHRNIFHFLRSSYKGLAPRDKIAFLHVACLFNGHHFLRTSSLLDDGECRIKNLVEKSLLDISAQGCINMHVLVEEMGKELVFEESDHIPQRQRILWGNNVCNVLLDNIGTERIEGLALDMCEMPDVFQPMSNVKFLKFYTNSDDKRSKLELLSHAASLPSMLRLLHWDDYPLTTLPFSPRGLVELTLRRSNLRTLWNYNLYLNKLKRLDVSGSKDLTELIVSMAPELEELVAEGCMKLNLLVLMSTRRRHSLRNLDLSNCVGLRSLPPFIPDWISFAEEPIFFRCQGTRLEFEITELRSFENLCIDGDIKVRLQQLVGDAEHLSYISKQQTTFELRLMRPSNWPESHISGKTLHINRSYYNNGGAPFKCVSFSDFSCLAELKLINLNIDKLQDDIDLLHSLEKLDLSGNDFTHLPTTLGSLELLKILVLCNCSKLEELPSLPRQLQKLKLSGCTNLQSLLAAAHEESSQLLELHLDDCKNLESLTHGLGQFTKLMLLDLCGHEFQTIPTCIKNLLTLITLCLNNCNKLKSLEELPLSLNYLNAHGCSSLETVSLPLNHSIKHLDLSHCSQLHQGEELITQFLKGWKHEQVLLRFACIPGTVIPSYFDNQSLGTSIQLSFNGMGFTACIMIACSRPYHLQFLESSYCWSWEAGGVFRINLRPNIYRSYGMDEEEAVTEHYLVIIRVLSSKNNDQVANLLFSSALELTEVSEIPLVEIKACGKRYDVFLSFRGKDTRRGIVSHLHSALVGRVDDTFKDDETIEIGDTISEEIKEAIRNSKFAIVVISKDYVSSTWCLNELQMIMDLHKKKQLLVLPIFYDVVPSDVKHQRGTFSLRRYQPSMVMRILSSKERTMAAHVRKWRKALTRVGGDEATMVDDIVEHIARELTSMQPLEMGDIVGMDAHMEQIEPLLDMDSATNDVRMIGIWGMGGIGKTTIAKCIYNKYSPRFGRRFCFIENARIAGRNGLPGLQRELLSNILGKKQANISDKEKGCNLIKSKLKKLKVLLVLDDVDNEEQLLALAKDTSWFGPGSRIIITTRDLGLLHFCRLRIVHHVNFLGHDDSIRVFKQVAFDGGRPPSDVYEQLSIRASKLAQGLPSALDAFGTYLRQKISTEAWERALDILEKFPPQSIMEIVRTSYEGLDKRDQAVFLHLACLFNGDNFHRVATLFDHGDERIKDLRKKSLIDISPDGCITMHVLVEQAGREIVLQESKSKLWRRRILWEPEEIVSVLQNTTGIALATTEGVSLHMCDMPRMVSIDGGILNAINNLEYFKAFTHLNNIESTLNFVPCTENLPKTLRLLHWDAYPMKTLPSKYYPYRLTELNLRYSNLVRLWDGILNQGLGQLKRLDVTGSKNLIEIPDLSRATELEAKFRIKPLTSLANLSIEGRIHIELTHLKGNAEHLSFMPEKQVFDDEFLMTPKDQSPTIPSFHDFESLSIKRFSYTEDNAPFSCISFSRLPCLTELNLINLNIQVIPEDIGQLHSLEKLDLSGNDFVNLPTSMKNLCKLKHARLSNCVNLEALPGLTGLQSLNLSGCSSLKSLLEPPHSVQEVTTYSLLELEIDNCTQVKSFSHQLSHFTRLTYLNLSSNDFEAIPESITELTSLGTLRLNNCKKLKTVEDLPQSVEHLYAHGCDSLENVTLSPNHSIKHLDLSHCFSLQQDEQLITQFLNNGYSEEVCSVQRSICLPGARIPEYFEIQSSGRSTTISLSPIRFTLAAIGFAACIMVSCERSVYLQFPAFSYDWSYEEDDEVILINVKPNIYRESEIEGKDTIPSHHLVIIHVASSVSTERIEELRLESHLQFPGEFRNYDVFLSFRGEDTRRTIVSYLYEALCREGIITFRDDRRLEAGDNISDQLIEALKTSWFAVVVISKNYATSKWCLEELRLIMELHGANHIQVVPMFYEVEPTDVRNQTGSFAAAFQNFEDLHTVPERVSQWRRALNQDEAAMVAKTVQSVSSGLLKMRPTSGVDLVGMEAHMVKMHFLLNMGSTNEVLMIGIWGMGGVGKTTIAKCLYERFSSQFPVHYFIEDIKKVYKDKSPSYLQETFLYKITGQQIDSQRVVAGSQVIKARLEHQKVLVVLDGLDKVEQMHALAKETSWFGRGSRIIITTQDRGLLTSCGVNHVHEVKCLDDKDALKVFKQSVFGGRRPPSDEFEQLFIRASRLAHGLPSALVAYALHLSENTTIERWEDELRLLETSPHKNVEEILRNSYDGLDNNDKIAFLHVACLLNGYPFNHVTSLLDAGSPRINHLSKKSLISISTDGCINMHFLVVQTGKEIVRQECEYRPFRQRFLWDADDIYNVLDNKIGTNETDGVMLHICKMHDKLTMSDTAFDGMRSIKFLKFFHHLCDTKSKLELKSSEFYFPPNLRLLHWDACALETLQSRFRDLVEVNLRYSNLKSLWDDTSILPSLERLDVTGSKNLIQLPNLSTAVNFEELRVEGCKRLQEILQSLRGLRKLTKLNASHCNSRMSIFISFPNKEAGLGCLKDLSIDGQIDLNLWGLYGFADHISFRSKQQILDESVMMEESTSHQLTSDPKGFHSLNIKKSRYTESNAPFTCPSFSVFTGLTELKLVNLNIEEIPYNIDCLLNLEKLDLSGNDFVSLPNAIGDLRKLKYLSLQNCRKITSLPQLAQVETLILSECVQLQWLQRFLVGLLELWLDNCKDVHVLSKQLSRFTKLTYLDLSRHDFVRLPQSIRVLTSLETFYLNNCKKLKSVEELPQSVKYLYAHSCDSLEKVSLSPNHSIKHLDILHCPRLKQEEHKHLMDLFIHDGHSQGASRRCACLSETETSKKLSRTRKIFRSLKSLDDGVSHKRIIQSNTETMEELRLEFYLRLGTILNQSSVYLYYFAVQLYFQIKQKLTSGGTLRNVNMERHFSCFGKIDLNVIAFVNHLCVSLYPQFEKFCNLPPFFIYVFVVSAIFLFSDFTTCRERNQFRDCFYISKEFAHFFNFLGLVGRRWTELCLIFGRRIIFLSTSFVSIPRFCTPNNYYIFNWYSDYLFSLIGVFKIDEK</sequence>
<dbReference type="Pfam" id="PF20160">
    <property type="entry name" value="C-JID"/>
    <property type="match status" value="1"/>
</dbReference>
<feature type="transmembrane region" description="Helical" evidence="8">
    <location>
        <begin position="3285"/>
        <end position="3302"/>
    </location>
</feature>
<evidence type="ECO:0000256" key="4">
    <source>
        <dbReference type="ARBA" id="ARBA00022801"/>
    </source>
</evidence>
<dbReference type="Proteomes" id="UP000824890">
    <property type="component" value="Unassembled WGS sequence"/>
</dbReference>
<protein>
    <recommendedName>
        <fullName evidence="1">ADP-ribosyl cyclase/cyclic ADP-ribose hydrolase</fullName>
        <ecNumber evidence="1">3.2.2.6</ecNumber>
    </recommendedName>
</protein>
<keyword evidence="5" id="KW-0611">Plant defense</keyword>
<dbReference type="Gene3D" id="3.40.50.10140">
    <property type="entry name" value="Toll/interleukin-1 receptor homology (TIR) domain"/>
    <property type="match status" value="3"/>
</dbReference>
<dbReference type="InterPro" id="IPR058192">
    <property type="entry name" value="WHD_ROQ1-like"/>
</dbReference>
<dbReference type="SMART" id="SM00369">
    <property type="entry name" value="LRR_TYP"/>
    <property type="match status" value="5"/>
</dbReference>
<dbReference type="InterPro" id="IPR003593">
    <property type="entry name" value="AAA+_ATPase"/>
</dbReference>
<comment type="catalytic activity">
    <reaction evidence="7">
        <text>NAD(+) + H2O = ADP-D-ribose + nicotinamide + H(+)</text>
        <dbReference type="Rhea" id="RHEA:16301"/>
        <dbReference type="ChEBI" id="CHEBI:15377"/>
        <dbReference type="ChEBI" id="CHEBI:15378"/>
        <dbReference type="ChEBI" id="CHEBI:17154"/>
        <dbReference type="ChEBI" id="CHEBI:57540"/>
        <dbReference type="ChEBI" id="CHEBI:57967"/>
        <dbReference type="EC" id="3.2.2.6"/>
    </reaction>
    <physiologicalReaction direction="left-to-right" evidence="7">
        <dbReference type="Rhea" id="RHEA:16302"/>
    </physiologicalReaction>
</comment>
<dbReference type="SUPFAM" id="SSF52540">
    <property type="entry name" value="P-loop containing nucleoside triphosphate hydrolases"/>
    <property type="match status" value="3"/>
</dbReference>
<dbReference type="SUPFAM" id="SSF46785">
    <property type="entry name" value="Winged helix' DNA-binding domain"/>
    <property type="match status" value="2"/>
</dbReference>
<proteinExistence type="predicted"/>
<keyword evidence="6" id="KW-0520">NAD</keyword>
<evidence type="ECO:0000256" key="2">
    <source>
        <dbReference type="ARBA" id="ARBA00022614"/>
    </source>
</evidence>
<dbReference type="Gene3D" id="3.40.50.300">
    <property type="entry name" value="P-loop containing nucleotide triphosphate hydrolases"/>
    <property type="match status" value="3"/>
</dbReference>
<evidence type="ECO:0000256" key="3">
    <source>
        <dbReference type="ARBA" id="ARBA00022737"/>
    </source>
</evidence>
<dbReference type="InterPro" id="IPR042197">
    <property type="entry name" value="Apaf_helical"/>
</dbReference>
<dbReference type="InterPro" id="IPR044974">
    <property type="entry name" value="Disease_R_plants"/>
</dbReference>